<gene>
    <name evidence="2" type="ORF">E2562_023994</name>
</gene>
<comment type="caution">
    <text evidence="2">The sequence shown here is derived from an EMBL/GenBank/DDBJ whole genome shotgun (WGS) entry which is preliminary data.</text>
</comment>
<feature type="region of interest" description="Disordered" evidence="1">
    <location>
        <begin position="61"/>
        <end position="86"/>
    </location>
</feature>
<feature type="compositionally biased region" description="Polar residues" evidence="1">
    <location>
        <begin position="64"/>
        <end position="75"/>
    </location>
</feature>
<dbReference type="AlphaFoldDB" id="A0A6G1EC98"/>
<name>A0A6G1EC98_9ORYZ</name>
<dbReference type="EMBL" id="SPHZ02000004">
    <property type="protein sequence ID" value="KAF0922042.1"/>
    <property type="molecule type" value="Genomic_DNA"/>
</dbReference>
<organism evidence="2 3">
    <name type="scientific">Oryza meyeriana var. granulata</name>
    <dbReference type="NCBI Taxonomy" id="110450"/>
    <lineage>
        <taxon>Eukaryota</taxon>
        <taxon>Viridiplantae</taxon>
        <taxon>Streptophyta</taxon>
        <taxon>Embryophyta</taxon>
        <taxon>Tracheophyta</taxon>
        <taxon>Spermatophyta</taxon>
        <taxon>Magnoliopsida</taxon>
        <taxon>Liliopsida</taxon>
        <taxon>Poales</taxon>
        <taxon>Poaceae</taxon>
        <taxon>BOP clade</taxon>
        <taxon>Oryzoideae</taxon>
        <taxon>Oryzeae</taxon>
        <taxon>Oryzinae</taxon>
        <taxon>Oryza</taxon>
        <taxon>Oryza meyeriana</taxon>
    </lineage>
</organism>
<keyword evidence="3" id="KW-1185">Reference proteome</keyword>
<sequence length="86" mass="9707">MVGSDEHRGGRNTRLTPAVLRLERGRQLKWLNREHERDDDYDDPMAASDVGFFAADDEFEENANFESNPPNQPTGGSRKHPISPLA</sequence>
<evidence type="ECO:0000256" key="1">
    <source>
        <dbReference type="SAM" id="MobiDB-lite"/>
    </source>
</evidence>
<protein>
    <submittedName>
        <fullName evidence="2">Uncharacterized protein</fullName>
    </submittedName>
</protein>
<evidence type="ECO:0000313" key="2">
    <source>
        <dbReference type="EMBL" id="KAF0922042.1"/>
    </source>
</evidence>
<evidence type="ECO:0000313" key="3">
    <source>
        <dbReference type="Proteomes" id="UP000479710"/>
    </source>
</evidence>
<feature type="compositionally biased region" description="Basic residues" evidence="1">
    <location>
        <begin position="77"/>
        <end position="86"/>
    </location>
</feature>
<proteinExistence type="predicted"/>
<accession>A0A6G1EC98</accession>
<dbReference type="Proteomes" id="UP000479710">
    <property type="component" value="Unassembled WGS sequence"/>
</dbReference>
<reference evidence="2 3" key="1">
    <citation type="submission" date="2019-11" db="EMBL/GenBank/DDBJ databases">
        <title>Whole genome sequence of Oryza granulata.</title>
        <authorList>
            <person name="Li W."/>
        </authorList>
    </citation>
    <scope>NUCLEOTIDE SEQUENCE [LARGE SCALE GENOMIC DNA]</scope>
    <source>
        <strain evidence="3">cv. Menghai</strain>
        <tissue evidence="2">Leaf</tissue>
    </source>
</reference>